<dbReference type="InterPro" id="IPR047559">
    <property type="entry name" value="HOIL1_RBR_mRING-HC-C3HC3D"/>
</dbReference>
<dbReference type="FunFam" id="1.20.120.1750:FF:000026">
    <property type="entry name" value="RANBP2-type and C3HC4-type zinc finger containing 1"/>
    <property type="match status" value="1"/>
</dbReference>
<evidence type="ECO:0000256" key="8">
    <source>
        <dbReference type="ARBA" id="ARBA00022737"/>
    </source>
</evidence>
<dbReference type="GO" id="GO:0043130">
    <property type="term" value="F:ubiquitin binding"/>
    <property type="evidence" value="ECO:0007669"/>
    <property type="project" value="TreeGrafter"/>
</dbReference>
<dbReference type="AlphaFoldDB" id="A0AAV6GKV4"/>
<evidence type="ECO:0000256" key="5">
    <source>
        <dbReference type="ARBA" id="ARBA00017887"/>
    </source>
</evidence>
<dbReference type="GO" id="GO:0043161">
    <property type="term" value="P:proteasome-mediated ubiquitin-dependent protein catabolic process"/>
    <property type="evidence" value="ECO:0007669"/>
    <property type="project" value="TreeGrafter"/>
</dbReference>
<gene>
    <name evidence="16" type="ORF">AALO_G00136510</name>
</gene>
<dbReference type="FunFam" id="2.30.30.380:FF:000007">
    <property type="entry name" value="RanBP-type and C3HC4-type zinc finger-containing protein 1"/>
    <property type="match status" value="1"/>
</dbReference>
<dbReference type="SMART" id="SM00184">
    <property type="entry name" value="RING"/>
    <property type="match status" value="1"/>
</dbReference>
<dbReference type="PROSITE" id="PS00518">
    <property type="entry name" value="ZF_RING_1"/>
    <property type="match status" value="1"/>
</dbReference>
<dbReference type="CDD" id="cd20358">
    <property type="entry name" value="Rcat_RBR_HOIL1"/>
    <property type="match status" value="1"/>
</dbReference>
<dbReference type="Gene3D" id="2.30.30.380">
    <property type="entry name" value="Zn-finger domain of Sec23/24"/>
    <property type="match status" value="1"/>
</dbReference>
<dbReference type="InterPro" id="IPR057468">
    <property type="entry name" value="HOIL-1/Sharpin_LTM"/>
</dbReference>
<dbReference type="Pfam" id="PF25393">
    <property type="entry name" value="LTM"/>
    <property type="match status" value="1"/>
</dbReference>
<dbReference type="SUPFAM" id="SSF57850">
    <property type="entry name" value="RING/U-box"/>
    <property type="match status" value="3"/>
</dbReference>
<evidence type="ECO:0000256" key="10">
    <source>
        <dbReference type="ARBA" id="ARBA00022786"/>
    </source>
</evidence>
<dbReference type="InterPro" id="IPR047557">
    <property type="entry name" value="Rcat_RBR_HOIL1"/>
</dbReference>
<evidence type="ECO:0000256" key="3">
    <source>
        <dbReference type="ARBA" id="ARBA00008278"/>
    </source>
</evidence>
<dbReference type="CDD" id="cd20345">
    <property type="entry name" value="BRcat_RBR_HOIL1"/>
    <property type="match status" value="1"/>
</dbReference>
<evidence type="ECO:0000256" key="6">
    <source>
        <dbReference type="ARBA" id="ARBA00022679"/>
    </source>
</evidence>
<keyword evidence="10" id="KW-0833">Ubl conjugation pathway</keyword>
<dbReference type="PROSITE" id="PS50199">
    <property type="entry name" value="ZF_RANBP2_2"/>
    <property type="match status" value="1"/>
</dbReference>
<dbReference type="SUPFAM" id="SSF54236">
    <property type="entry name" value="Ubiquitin-like"/>
    <property type="match status" value="1"/>
</dbReference>
<dbReference type="InterPro" id="IPR001876">
    <property type="entry name" value="Znf_RanBP2"/>
</dbReference>
<feature type="domain" description="RING-type" evidence="15">
    <location>
        <begin position="278"/>
        <end position="506"/>
    </location>
</feature>
<comment type="catalytic activity">
    <reaction evidence="1">
        <text>[E2 ubiquitin-conjugating enzyme]-S-ubiquitinyl-L-cysteine + [acceptor protein]-L-lysine = [E2 ubiquitin-conjugating enzyme]-L-cysteine + [acceptor protein]-N(6)-ubiquitinyl-L-lysine.</text>
        <dbReference type="EC" id="2.3.2.31"/>
    </reaction>
</comment>
<dbReference type="InterPro" id="IPR017907">
    <property type="entry name" value="Znf_RING_CS"/>
</dbReference>
<dbReference type="InterPro" id="IPR013083">
    <property type="entry name" value="Znf_RING/FYVE/PHD"/>
</dbReference>
<evidence type="ECO:0000259" key="14">
    <source>
        <dbReference type="PROSITE" id="PS50199"/>
    </source>
</evidence>
<dbReference type="FunFam" id="3.30.40.10:FF:000137">
    <property type="entry name" value="RanBP-type and C3HC4-type zinc finger-containing protein 1"/>
    <property type="match status" value="1"/>
</dbReference>
<dbReference type="InterPro" id="IPR029071">
    <property type="entry name" value="Ubiquitin-like_domsf"/>
</dbReference>
<feature type="domain" description="RING-type" evidence="13">
    <location>
        <begin position="282"/>
        <end position="324"/>
    </location>
</feature>
<dbReference type="FunFam" id="3.10.20.90:FF:000130">
    <property type="entry name" value="SHANK-associated RH domain interactor"/>
    <property type="match status" value="1"/>
</dbReference>
<organism evidence="16 17">
    <name type="scientific">Alosa alosa</name>
    <name type="common">allis shad</name>
    <dbReference type="NCBI Taxonomy" id="278164"/>
    <lineage>
        <taxon>Eukaryota</taxon>
        <taxon>Metazoa</taxon>
        <taxon>Chordata</taxon>
        <taxon>Craniata</taxon>
        <taxon>Vertebrata</taxon>
        <taxon>Euteleostomi</taxon>
        <taxon>Actinopterygii</taxon>
        <taxon>Neopterygii</taxon>
        <taxon>Teleostei</taxon>
        <taxon>Clupei</taxon>
        <taxon>Clupeiformes</taxon>
        <taxon>Clupeoidei</taxon>
        <taxon>Clupeidae</taxon>
        <taxon>Alosa</taxon>
    </lineage>
</organism>
<reference evidence="16" key="1">
    <citation type="submission" date="2020-10" db="EMBL/GenBank/DDBJ databases">
        <title>Chromosome-scale genome assembly of the Allis shad, Alosa alosa.</title>
        <authorList>
            <person name="Margot Z."/>
            <person name="Christophe K."/>
            <person name="Cabau C."/>
            <person name="Louis A."/>
            <person name="Berthelot C."/>
            <person name="Parey E."/>
            <person name="Roest Crollius H."/>
            <person name="Montfort J."/>
            <person name="Robinson-Rechavi M."/>
            <person name="Bucao C."/>
            <person name="Bouchez O."/>
            <person name="Gislard M."/>
            <person name="Lluch J."/>
            <person name="Milhes M."/>
            <person name="Lampietro C."/>
            <person name="Lopez Roques C."/>
            <person name="Donnadieu C."/>
            <person name="Braasch I."/>
            <person name="Desvignes T."/>
            <person name="Postlethwait J."/>
            <person name="Bobe J."/>
            <person name="Guiguen Y."/>
        </authorList>
    </citation>
    <scope>NUCLEOTIDE SEQUENCE</scope>
    <source>
        <strain evidence="16">M-15738</strain>
        <tissue evidence="16">Blood</tissue>
    </source>
</reference>
<evidence type="ECO:0000256" key="12">
    <source>
        <dbReference type="PROSITE-ProRule" id="PRU00322"/>
    </source>
</evidence>
<dbReference type="SUPFAM" id="SSF90209">
    <property type="entry name" value="Ran binding protein zinc finger-like"/>
    <property type="match status" value="1"/>
</dbReference>
<dbReference type="GO" id="GO:0061630">
    <property type="term" value="F:ubiquitin protein ligase activity"/>
    <property type="evidence" value="ECO:0007669"/>
    <property type="project" value="UniProtKB-EC"/>
</dbReference>
<keyword evidence="7" id="KW-0479">Metal-binding</keyword>
<dbReference type="GO" id="GO:0071797">
    <property type="term" value="C:LUBAC complex"/>
    <property type="evidence" value="ECO:0007669"/>
    <property type="project" value="TreeGrafter"/>
</dbReference>
<dbReference type="EMBL" id="JADWDJ010000010">
    <property type="protein sequence ID" value="KAG5274456.1"/>
    <property type="molecule type" value="Genomic_DNA"/>
</dbReference>
<evidence type="ECO:0000256" key="2">
    <source>
        <dbReference type="ARBA" id="ARBA00004906"/>
    </source>
</evidence>
<dbReference type="PROSITE" id="PS51873">
    <property type="entry name" value="TRIAD"/>
    <property type="match status" value="1"/>
</dbReference>
<dbReference type="InterPro" id="IPR044066">
    <property type="entry name" value="TRIAD_supradom"/>
</dbReference>
<dbReference type="PANTHER" id="PTHR22770:SF35">
    <property type="entry name" value="RANBP-TYPE AND C3HC4-TYPE ZINC FINGER-CONTAINING PROTEIN 1"/>
    <property type="match status" value="1"/>
</dbReference>
<dbReference type="PANTHER" id="PTHR22770">
    <property type="entry name" value="UBIQUITIN CONJUGATING ENZYME 7 INTERACTING PROTEIN-RELATED"/>
    <property type="match status" value="1"/>
</dbReference>
<dbReference type="InterPro" id="IPR051628">
    <property type="entry name" value="LUBAC_E3_Ligases"/>
</dbReference>
<evidence type="ECO:0000256" key="7">
    <source>
        <dbReference type="ARBA" id="ARBA00022723"/>
    </source>
</evidence>
<keyword evidence="6" id="KW-0808">Transferase</keyword>
<dbReference type="PROSITE" id="PS01358">
    <property type="entry name" value="ZF_RANBP2_1"/>
    <property type="match status" value="1"/>
</dbReference>
<dbReference type="GO" id="GO:0043123">
    <property type="term" value="P:positive regulation of canonical NF-kappaB signal transduction"/>
    <property type="evidence" value="ECO:0007669"/>
    <property type="project" value="TreeGrafter"/>
</dbReference>
<dbReference type="InterPro" id="IPR036443">
    <property type="entry name" value="Znf_RanBP2_sf"/>
</dbReference>
<comment type="similarity">
    <text evidence="3">Belongs to the RBR family.</text>
</comment>
<name>A0AAV6GKV4_9TELE</name>
<keyword evidence="8" id="KW-0677">Repeat</keyword>
<protein>
    <recommendedName>
        <fullName evidence="5">RanBP-type and C3HC4-type zinc finger-containing protein 1</fullName>
        <ecNumber evidence="4">2.3.2.31</ecNumber>
    </recommendedName>
</protein>
<evidence type="ECO:0000256" key="4">
    <source>
        <dbReference type="ARBA" id="ARBA00012251"/>
    </source>
</evidence>
<evidence type="ECO:0000256" key="1">
    <source>
        <dbReference type="ARBA" id="ARBA00001798"/>
    </source>
</evidence>
<dbReference type="Proteomes" id="UP000823561">
    <property type="component" value="Chromosome 10"/>
</dbReference>
<dbReference type="Gene3D" id="3.30.40.10">
    <property type="entry name" value="Zinc/RING finger domain, C3HC4 (zinc finger)"/>
    <property type="match status" value="1"/>
</dbReference>
<evidence type="ECO:0000313" key="16">
    <source>
        <dbReference type="EMBL" id="KAG5274456.1"/>
    </source>
</evidence>
<keyword evidence="17" id="KW-1185">Reference proteome</keyword>
<dbReference type="InterPro" id="IPR001841">
    <property type="entry name" value="Znf_RING"/>
</dbReference>
<dbReference type="GO" id="GO:0097039">
    <property type="term" value="P:protein linear polyubiquitination"/>
    <property type="evidence" value="ECO:0007669"/>
    <property type="project" value="TreeGrafter"/>
</dbReference>
<comment type="caution">
    <text evidence="16">The sequence shown here is derived from an EMBL/GenBank/DDBJ whole genome shotgun (WGS) entry which is preliminary data.</text>
</comment>
<dbReference type="PROSITE" id="PS50089">
    <property type="entry name" value="ZF_RING_2"/>
    <property type="match status" value="1"/>
</dbReference>
<evidence type="ECO:0000256" key="9">
    <source>
        <dbReference type="ARBA" id="ARBA00022771"/>
    </source>
</evidence>
<keyword evidence="9 12" id="KW-0863">Zinc-finger</keyword>
<dbReference type="CDD" id="cd16633">
    <property type="entry name" value="mRING-HC-C3HC3D_RBR_HOIL1"/>
    <property type="match status" value="1"/>
</dbReference>
<dbReference type="EC" id="2.3.2.31" evidence="4"/>
<dbReference type="Gene3D" id="1.20.120.1750">
    <property type="match status" value="1"/>
</dbReference>
<proteinExistence type="inferred from homology"/>
<evidence type="ECO:0000256" key="11">
    <source>
        <dbReference type="ARBA" id="ARBA00022833"/>
    </source>
</evidence>
<dbReference type="Gene3D" id="3.10.20.90">
    <property type="entry name" value="Phosphatidylinositol 3-kinase Catalytic Subunit, Chain A, domain 1"/>
    <property type="match status" value="1"/>
</dbReference>
<evidence type="ECO:0000313" key="17">
    <source>
        <dbReference type="Proteomes" id="UP000823561"/>
    </source>
</evidence>
<evidence type="ECO:0000259" key="13">
    <source>
        <dbReference type="PROSITE" id="PS50089"/>
    </source>
</evidence>
<comment type="pathway">
    <text evidence="2">Protein modification; protein ubiquitination.</text>
</comment>
<feature type="domain" description="RanBP2-type" evidence="14">
    <location>
        <begin position="192"/>
        <end position="222"/>
    </location>
</feature>
<evidence type="ECO:0000259" key="15">
    <source>
        <dbReference type="PROSITE" id="PS51873"/>
    </source>
</evidence>
<dbReference type="GO" id="GO:0008270">
    <property type="term" value="F:zinc ion binding"/>
    <property type="evidence" value="ECO:0007669"/>
    <property type="project" value="UniProtKB-KW"/>
</dbReference>
<accession>A0AAV6GKV4</accession>
<dbReference type="InterPro" id="IPR047558">
    <property type="entry name" value="BRcat_RBR_HOIL1"/>
</dbReference>
<keyword evidence="11" id="KW-0862">Zinc</keyword>
<sequence>MAAPGVTDDLKEAENLAVQLSEAISCGEKDKAKQCAEKLAALSLPVSIKVDQKAYPQDTIRLRVGVEDAQLDSYIPITMMITVGMTIEELKTKVKNDFGFHPCLQIWVIGKRLAKDTDTLYSHGVSKDGDQAFLFIKDAKAANLSREQQKQEEQHQQIDDIIVTMAMSSLEPRGTGPPVATKAKPRPPLLPKPQIGWSCPMCTLVNKPTRPGCEMCGCERPAGYKVPASYNPDQDELLRIQLEQEANLQYQKVMEEQRARNFGIYVETDARNLIDNNEELECPICFTTIEPGEGAVLRECLHGFCKDCLKGTIINNMDAEVKCPYVCDDYSCDYKLQDREILSLLSQEEYQKFLELRLSIAESRSENSYHCKTPDCAGWCIYEDDINEFPCQLCEETNCLLCKAIHKDMDCKQYQDDLRIRAENDIAAKQTADTLEAMLQNGEAMHCPKCKVIVQKKDGCDWICCIMCKTEICWVTKQARWGPNGSGDTTGGCRCRVNAVLCHPNCNNCH</sequence>